<name>A0ABZ2LDQ7_9BACT</name>
<dbReference type="RefSeq" id="WP_394836524.1">
    <property type="nucleotide sequence ID" value="NZ_CP089929.1"/>
</dbReference>
<dbReference type="PROSITE" id="PS51257">
    <property type="entry name" value="PROKAR_LIPOPROTEIN"/>
    <property type="match status" value="1"/>
</dbReference>
<reference evidence="1" key="1">
    <citation type="submission" date="2021-12" db="EMBL/GenBank/DDBJ databases">
        <title>Discovery of the Pendulisporaceae a myxobacterial family with distinct sporulation behavior and unique specialized metabolism.</title>
        <authorList>
            <person name="Garcia R."/>
            <person name="Popoff A."/>
            <person name="Bader C.D."/>
            <person name="Loehr J."/>
            <person name="Walesch S."/>
            <person name="Walt C."/>
            <person name="Boldt J."/>
            <person name="Bunk B."/>
            <person name="Haeckl F.J.F.P.J."/>
            <person name="Gunesch A.P."/>
            <person name="Birkelbach J."/>
            <person name="Nuebel U."/>
            <person name="Pietschmann T."/>
            <person name="Bach T."/>
            <person name="Mueller R."/>
        </authorList>
    </citation>
    <scope>NUCLEOTIDE SEQUENCE</scope>
    <source>
        <strain evidence="1">MSr11367</strain>
    </source>
</reference>
<accession>A0ABZ2LDQ7</accession>
<sequence length="178" mass="19677">MKCLVVTTILFGSMCACGHEEVLPDRKADLTGSDLCTSITMREHTCHEEHAEGLSDCDRMVIYMDCAYEPQFQLDYADCRGNTQCDQRADDEVCMSRAGRAKNEKETAACEAKAQACHGQWSTGACLYPRFQPAYRTRIEHCLDIASCDEQASCIDGVIASIASTCPTRRVLKSEGMP</sequence>
<dbReference type="EMBL" id="CP089983">
    <property type="protein sequence ID" value="WXB06867.1"/>
    <property type="molecule type" value="Genomic_DNA"/>
</dbReference>
<organism evidence="1 2">
    <name type="scientific">Pendulispora rubella</name>
    <dbReference type="NCBI Taxonomy" id="2741070"/>
    <lineage>
        <taxon>Bacteria</taxon>
        <taxon>Pseudomonadati</taxon>
        <taxon>Myxococcota</taxon>
        <taxon>Myxococcia</taxon>
        <taxon>Myxococcales</taxon>
        <taxon>Sorangiineae</taxon>
        <taxon>Pendulisporaceae</taxon>
        <taxon>Pendulispora</taxon>
    </lineage>
</organism>
<protein>
    <recommendedName>
        <fullName evidence="3">Secreted protein</fullName>
    </recommendedName>
</protein>
<evidence type="ECO:0000313" key="1">
    <source>
        <dbReference type="EMBL" id="WXB06867.1"/>
    </source>
</evidence>
<evidence type="ECO:0000313" key="2">
    <source>
        <dbReference type="Proteomes" id="UP001374803"/>
    </source>
</evidence>
<gene>
    <name evidence="1" type="ORF">LVJ94_06415</name>
</gene>
<dbReference type="Proteomes" id="UP001374803">
    <property type="component" value="Chromosome"/>
</dbReference>
<keyword evidence="2" id="KW-1185">Reference proteome</keyword>
<proteinExistence type="predicted"/>
<evidence type="ECO:0008006" key="3">
    <source>
        <dbReference type="Google" id="ProtNLM"/>
    </source>
</evidence>